<accession>A0AA94JD72</accession>
<gene>
    <name evidence="8" type="ORF">CWE23_06990</name>
</gene>
<feature type="transmembrane region" description="Helical" evidence="6">
    <location>
        <begin position="408"/>
        <end position="428"/>
    </location>
</feature>
<dbReference type="InterPro" id="IPR000160">
    <property type="entry name" value="GGDEF_dom"/>
</dbReference>
<dbReference type="FunFam" id="3.30.70.270:FF:000001">
    <property type="entry name" value="Diguanylate cyclase domain protein"/>
    <property type="match status" value="1"/>
</dbReference>
<dbReference type="Proteomes" id="UP000286680">
    <property type="component" value="Unassembled WGS sequence"/>
</dbReference>
<dbReference type="NCBIfam" id="TIGR00254">
    <property type="entry name" value="GGDEF"/>
    <property type="match status" value="1"/>
</dbReference>
<dbReference type="PROSITE" id="PS50005">
    <property type="entry name" value="TPR"/>
    <property type="match status" value="1"/>
</dbReference>
<comment type="caution">
    <text evidence="8">The sequence shown here is derived from an EMBL/GenBank/DDBJ whole genome shotgun (WGS) entry which is preliminary data.</text>
</comment>
<evidence type="ECO:0000256" key="5">
    <source>
        <dbReference type="SAM" id="Coils"/>
    </source>
</evidence>
<keyword evidence="9" id="KW-1185">Reference proteome</keyword>
<comment type="catalytic activity">
    <reaction evidence="3">
        <text>2 GTP = 3',3'-c-di-GMP + 2 diphosphate</text>
        <dbReference type="Rhea" id="RHEA:24898"/>
        <dbReference type="ChEBI" id="CHEBI:33019"/>
        <dbReference type="ChEBI" id="CHEBI:37565"/>
        <dbReference type="ChEBI" id="CHEBI:58805"/>
        <dbReference type="EC" id="2.7.7.65"/>
    </reaction>
</comment>
<dbReference type="SMART" id="SM00267">
    <property type="entry name" value="GGDEF"/>
    <property type="match status" value="1"/>
</dbReference>
<protein>
    <recommendedName>
        <fullName evidence="2">diguanylate cyclase</fullName>
        <ecNumber evidence="2">2.7.7.65</ecNumber>
    </recommendedName>
</protein>
<dbReference type="GO" id="GO:0052621">
    <property type="term" value="F:diguanylate cyclase activity"/>
    <property type="evidence" value="ECO:0007669"/>
    <property type="project" value="UniProtKB-EC"/>
</dbReference>
<evidence type="ECO:0000313" key="8">
    <source>
        <dbReference type="EMBL" id="RUO43569.1"/>
    </source>
</evidence>
<dbReference type="Gene3D" id="1.25.40.10">
    <property type="entry name" value="Tetratricopeptide repeat domain"/>
    <property type="match status" value="2"/>
</dbReference>
<dbReference type="InterPro" id="IPR043128">
    <property type="entry name" value="Rev_trsase/Diguanyl_cyclase"/>
</dbReference>
<evidence type="ECO:0000256" key="6">
    <source>
        <dbReference type="SAM" id="Phobius"/>
    </source>
</evidence>
<dbReference type="GO" id="GO:0043709">
    <property type="term" value="P:cell adhesion involved in single-species biofilm formation"/>
    <property type="evidence" value="ECO:0007669"/>
    <property type="project" value="TreeGrafter"/>
</dbReference>
<keyword evidence="5" id="KW-0175">Coiled coil</keyword>
<evidence type="ECO:0000256" key="4">
    <source>
        <dbReference type="PROSITE-ProRule" id="PRU00339"/>
    </source>
</evidence>
<dbReference type="PROSITE" id="PS50887">
    <property type="entry name" value="GGDEF"/>
    <property type="match status" value="1"/>
</dbReference>
<dbReference type="InterPro" id="IPR050469">
    <property type="entry name" value="Diguanylate_Cyclase"/>
</dbReference>
<evidence type="ECO:0000256" key="3">
    <source>
        <dbReference type="ARBA" id="ARBA00034247"/>
    </source>
</evidence>
<dbReference type="Gene3D" id="3.30.70.270">
    <property type="match status" value="1"/>
</dbReference>
<dbReference type="SUPFAM" id="SSF55073">
    <property type="entry name" value="Nucleotide cyclase"/>
    <property type="match status" value="1"/>
</dbReference>
<dbReference type="CDD" id="cd01949">
    <property type="entry name" value="GGDEF"/>
    <property type="match status" value="1"/>
</dbReference>
<evidence type="ECO:0000256" key="2">
    <source>
        <dbReference type="ARBA" id="ARBA00012528"/>
    </source>
</evidence>
<feature type="domain" description="GGDEF" evidence="7">
    <location>
        <begin position="471"/>
        <end position="603"/>
    </location>
</feature>
<dbReference type="GO" id="GO:0005886">
    <property type="term" value="C:plasma membrane"/>
    <property type="evidence" value="ECO:0007669"/>
    <property type="project" value="TreeGrafter"/>
</dbReference>
<keyword evidence="6" id="KW-0812">Transmembrane</keyword>
<organism evidence="8 9">
    <name type="scientific">Idiomarina aquatica</name>
    <dbReference type="NCBI Taxonomy" id="1327752"/>
    <lineage>
        <taxon>Bacteria</taxon>
        <taxon>Pseudomonadati</taxon>
        <taxon>Pseudomonadota</taxon>
        <taxon>Gammaproteobacteria</taxon>
        <taxon>Alteromonadales</taxon>
        <taxon>Idiomarinaceae</taxon>
        <taxon>Idiomarina</taxon>
    </lineage>
</organism>
<dbReference type="Pfam" id="PF00990">
    <property type="entry name" value="GGDEF"/>
    <property type="match status" value="1"/>
</dbReference>
<dbReference type="RefSeq" id="WP_126819873.1">
    <property type="nucleotide sequence ID" value="NZ_PIPS01000002.1"/>
</dbReference>
<dbReference type="InterPro" id="IPR029787">
    <property type="entry name" value="Nucleotide_cyclase"/>
</dbReference>
<keyword evidence="4" id="KW-0802">TPR repeat</keyword>
<evidence type="ECO:0000313" key="9">
    <source>
        <dbReference type="Proteomes" id="UP000286680"/>
    </source>
</evidence>
<feature type="repeat" description="TPR" evidence="4">
    <location>
        <begin position="207"/>
        <end position="240"/>
    </location>
</feature>
<proteinExistence type="predicted"/>
<dbReference type="PANTHER" id="PTHR45138:SF9">
    <property type="entry name" value="DIGUANYLATE CYCLASE DGCM-RELATED"/>
    <property type="match status" value="1"/>
</dbReference>
<feature type="coiled-coil region" evidence="5">
    <location>
        <begin position="366"/>
        <end position="400"/>
    </location>
</feature>
<name>A0AA94JD72_9GAMM</name>
<dbReference type="EMBL" id="PIPS01000002">
    <property type="protein sequence ID" value="RUO43569.1"/>
    <property type="molecule type" value="Genomic_DNA"/>
</dbReference>
<dbReference type="InterPro" id="IPR011990">
    <property type="entry name" value="TPR-like_helical_dom_sf"/>
</dbReference>
<dbReference type="GO" id="GO:1902201">
    <property type="term" value="P:negative regulation of bacterial-type flagellum-dependent cell motility"/>
    <property type="evidence" value="ECO:0007669"/>
    <property type="project" value="TreeGrafter"/>
</dbReference>
<comment type="cofactor">
    <cofactor evidence="1">
        <name>Mg(2+)</name>
        <dbReference type="ChEBI" id="CHEBI:18420"/>
    </cofactor>
</comment>
<keyword evidence="6" id="KW-0472">Membrane</keyword>
<dbReference type="SUPFAM" id="SSF48452">
    <property type="entry name" value="TPR-like"/>
    <property type="match status" value="1"/>
</dbReference>
<evidence type="ECO:0000259" key="7">
    <source>
        <dbReference type="PROSITE" id="PS50887"/>
    </source>
</evidence>
<evidence type="ECO:0000256" key="1">
    <source>
        <dbReference type="ARBA" id="ARBA00001946"/>
    </source>
</evidence>
<sequence length="609" mass="69749">MAFSVAGSAAEPWQKWRVDASNHPQRWLNTTQEWIQTYDRERQFRDLALAYAIRVEALRYSGDEDHVQDAIEEGLRFAKLADYPTATSLLRINQGWYFIQRGMLKRAASSAIYAIEAAKDADNSNLIIEAEILQAQVFHESGDVARALEILEALEQQRYSDLPRLQMEFHGLIGAIYLEIGAYDIALQHMHDTLSIAQQHLGDWDVSVAQYNLGRAYSLTSDYQKARQYFNQALASSRKIDDQLGIAYALQRLAEIEDTQGNEQRALQLIERALPVFKAAGAHPMEAQAWLAKSEIHLEQQQIISAEQTLQAAQSLINTLNDTKLLQRLYELQSRLFQQQQDYQQALAAYQQSVDYLLQHQQTLQNKQIQEIMVRLEIREQEATNELLQKENQLQQLQLQEQRTSNYLMLWLLFSGAAIVLLISYFLYQQMRARRRYAELALKDDLTGAPNRRAIVRQCQLGLEAVAHGQHQLALAVVDFDFFKQINDSFGHDVGDAVLQRFAEVTQDCLRSQDKFGRLGGEEWLLVLYDATEQDAELIFNRLLNRINEHPIRGLPESYRITFSMGFATATASDTFETLYKRADDVLYDAKEHGRQRLKIAPAAAVASD</sequence>
<reference evidence="9" key="1">
    <citation type="journal article" date="2018" name="Front. Microbiol.">
        <title>Genome-Based Analysis Reveals the Taxonomy and Diversity of the Family Idiomarinaceae.</title>
        <authorList>
            <person name="Liu Y."/>
            <person name="Lai Q."/>
            <person name="Shao Z."/>
        </authorList>
    </citation>
    <scope>NUCLEOTIDE SEQUENCE [LARGE SCALE GENOMIC DNA]</scope>
    <source>
        <strain evidence="9">SN-14</strain>
    </source>
</reference>
<dbReference type="SMART" id="SM00028">
    <property type="entry name" value="TPR"/>
    <property type="match status" value="4"/>
</dbReference>
<keyword evidence="6" id="KW-1133">Transmembrane helix</keyword>
<dbReference type="PANTHER" id="PTHR45138">
    <property type="entry name" value="REGULATORY COMPONENTS OF SENSORY TRANSDUCTION SYSTEM"/>
    <property type="match status" value="1"/>
</dbReference>
<dbReference type="Pfam" id="PF13424">
    <property type="entry name" value="TPR_12"/>
    <property type="match status" value="1"/>
</dbReference>
<dbReference type="AlphaFoldDB" id="A0AA94JD72"/>
<dbReference type="InterPro" id="IPR019734">
    <property type="entry name" value="TPR_rpt"/>
</dbReference>
<dbReference type="EC" id="2.7.7.65" evidence="2"/>